<feature type="coiled-coil region" evidence="1">
    <location>
        <begin position="47"/>
        <end position="74"/>
    </location>
</feature>
<organism evidence="3 4">
    <name type="scientific">Butyrivibrio proteoclasticus (strain ATCC 51982 / DSM 14932 / B316)</name>
    <name type="common">Clostridium proteoclasticum</name>
    <dbReference type="NCBI Taxonomy" id="515622"/>
    <lineage>
        <taxon>Bacteria</taxon>
        <taxon>Bacillati</taxon>
        <taxon>Bacillota</taxon>
        <taxon>Clostridia</taxon>
        <taxon>Lachnospirales</taxon>
        <taxon>Lachnospiraceae</taxon>
        <taxon>Butyrivibrio</taxon>
    </lineage>
</organism>
<gene>
    <name evidence="3" type="ordered locus">bpr_I2217</name>
</gene>
<keyword evidence="1" id="KW-0175">Coiled coil</keyword>
<dbReference type="STRING" id="515622.bpr_I2217"/>
<name>E0RXZ5_BUTPB</name>
<evidence type="ECO:0000256" key="2">
    <source>
        <dbReference type="SAM" id="Phobius"/>
    </source>
</evidence>
<protein>
    <submittedName>
        <fullName evidence="3">Uncharacterized protein</fullName>
    </submittedName>
</protein>
<reference evidence="3 4" key="1">
    <citation type="journal article" date="2010" name="PLoS ONE">
        <title>The glycobiome of the rumen bacterium Butyrivibrio proteoclasticus B316(T) highlights adaptation to a polysaccharide-rich environment.</title>
        <authorList>
            <person name="Kelly W.J."/>
            <person name="Leahy S.C."/>
            <person name="Altermann E."/>
            <person name="Yeoman C.J."/>
            <person name="Dunne J.C."/>
            <person name="Kong Z."/>
            <person name="Pacheco D.M."/>
            <person name="Li D."/>
            <person name="Noel S.J."/>
            <person name="Moon C.D."/>
            <person name="Cookson A.L."/>
            <person name="Attwood G.T."/>
        </authorList>
    </citation>
    <scope>NUCLEOTIDE SEQUENCE [LARGE SCALE GENOMIC DNA]</scope>
    <source>
        <strain evidence="4">ATCC 51982 / DSM 14932 / B316</strain>
    </source>
</reference>
<keyword evidence="2" id="KW-0472">Membrane</keyword>
<accession>E0RXZ5</accession>
<dbReference type="HOGENOM" id="CLU_044188_0_0_9"/>
<feature type="coiled-coil region" evidence="1">
    <location>
        <begin position="124"/>
        <end position="158"/>
    </location>
</feature>
<evidence type="ECO:0000313" key="4">
    <source>
        <dbReference type="Proteomes" id="UP000001299"/>
    </source>
</evidence>
<evidence type="ECO:0000256" key="1">
    <source>
        <dbReference type="SAM" id="Coils"/>
    </source>
</evidence>
<keyword evidence="2" id="KW-0812">Transmembrane</keyword>
<dbReference type="Proteomes" id="UP000001299">
    <property type="component" value="Chromosome 1"/>
</dbReference>
<feature type="transmembrane region" description="Helical" evidence="2">
    <location>
        <begin position="206"/>
        <end position="225"/>
    </location>
</feature>
<dbReference type="KEGG" id="bpb:bpr_I2217"/>
<dbReference type="RefSeq" id="WP_013281603.1">
    <property type="nucleotide sequence ID" value="NC_014387.1"/>
</dbReference>
<proteinExistence type="predicted"/>
<keyword evidence="4" id="KW-1185">Reference proteome</keyword>
<dbReference type="eggNOG" id="ENOG502ZA3H">
    <property type="taxonomic scope" value="Bacteria"/>
</dbReference>
<keyword evidence="2" id="KW-1133">Transmembrane helix</keyword>
<feature type="transmembrane region" description="Helical" evidence="2">
    <location>
        <begin position="179"/>
        <end position="200"/>
    </location>
</feature>
<dbReference type="EMBL" id="CP001810">
    <property type="protein sequence ID" value="ADL34950.1"/>
    <property type="molecule type" value="Genomic_DNA"/>
</dbReference>
<dbReference type="AlphaFoldDB" id="E0RXZ5"/>
<sequence>MGFLQNIFGKIQDEDWVKQAEFENWNDIVYTRKEMDMDDPVQRREYIGSCLQQMEEAARELEALEYEYNDVTSHLRDIDEINALPPEQRLEVNELAQKIIDSQTQQDKFARRKSKMTDEEFEHMERLESQAKEGAKKLSEAEDYQKKIRNDLKRLDGEREAYIYREEELINTIENNKKLIITIAVALGLIILFLVILQFALDLNVAFGYMIAVLLAAVSVTLLYVGSTNSLVELRTVRKSISRLIMLQNQVKIRYVNNTNLIDYLCLKYRVSSAKELTSLYNRYLQEAKERAEFEDATRNLDATQKDLVFTLRHFRVRDPEIWIHQPEGLVNHNEEVEIRHSLNVQRQSLRKRMEYNRDVVAGNAKLEIEDMARQYPKYTQEILDMVSRYEEKYPSA</sequence>
<evidence type="ECO:0000313" key="3">
    <source>
        <dbReference type="EMBL" id="ADL34950.1"/>
    </source>
</evidence>